<dbReference type="EMBL" id="VSSQ01094198">
    <property type="protein sequence ID" value="MPN38767.1"/>
    <property type="molecule type" value="Genomic_DNA"/>
</dbReference>
<keyword evidence="1" id="KW-0378">Hydrolase</keyword>
<organism evidence="1">
    <name type="scientific">bioreactor metagenome</name>
    <dbReference type="NCBI Taxonomy" id="1076179"/>
    <lineage>
        <taxon>unclassified sequences</taxon>
        <taxon>metagenomes</taxon>
        <taxon>ecological metagenomes</taxon>
    </lineage>
</organism>
<dbReference type="GO" id="GO:0016787">
    <property type="term" value="F:hydrolase activity"/>
    <property type="evidence" value="ECO:0007669"/>
    <property type="project" value="UniProtKB-KW"/>
</dbReference>
<accession>A0A645HIH8</accession>
<keyword evidence="1" id="KW-0255">Endonuclease</keyword>
<keyword evidence="1" id="KW-0540">Nuclease</keyword>
<sequence>MAGQSYHEILTNEQMIAEIDFIMAKGKLSVKMKAQEPVINADLVMNLKNARHPLIDPKNVVPSNINI</sequence>
<dbReference type="EC" id="3.1.-.-" evidence="1"/>
<evidence type="ECO:0000313" key="1">
    <source>
        <dbReference type="EMBL" id="MPN38767.1"/>
    </source>
</evidence>
<gene>
    <name evidence="1" type="primary">mutS2_65</name>
    <name evidence="1" type="ORF">SDC9_186292</name>
</gene>
<protein>
    <submittedName>
        <fullName evidence="1">Endonuclease MutS2</fullName>
        <ecNumber evidence="1">3.1.-.-</ecNumber>
    </submittedName>
</protein>
<dbReference type="AlphaFoldDB" id="A0A645HIH8"/>
<dbReference type="GO" id="GO:0004519">
    <property type="term" value="F:endonuclease activity"/>
    <property type="evidence" value="ECO:0007669"/>
    <property type="project" value="UniProtKB-KW"/>
</dbReference>
<proteinExistence type="predicted"/>
<reference evidence="1" key="1">
    <citation type="submission" date="2019-08" db="EMBL/GenBank/DDBJ databases">
        <authorList>
            <person name="Kucharzyk K."/>
            <person name="Murdoch R.W."/>
            <person name="Higgins S."/>
            <person name="Loffler F."/>
        </authorList>
    </citation>
    <scope>NUCLEOTIDE SEQUENCE</scope>
</reference>
<name>A0A645HIH8_9ZZZZ</name>
<comment type="caution">
    <text evidence="1">The sequence shown here is derived from an EMBL/GenBank/DDBJ whole genome shotgun (WGS) entry which is preliminary data.</text>
</comment>